<dbReference type="PANTHER" id="PTHR21301:SF10">
    <property type="entry name" value="REVERSE TRANSCRIPTASE DOMAIN-CONTAINING PROTEIN"/>
    <property type="match status" value="1"/>
</dbReference>
<keyword evidence="2" id="KW-1185">Reference proteome</keyword>
<evidence type="ECO:0008006" key="3">
    <source>
        <dbReference type="Google" id="ProtNLM"/>
    </source>
</evidence>
<evidence type="ECO:0000313" key="1">
    <source>
        <dbReference type="EMBL" id="KAL1130076.1"/>
    </source>
</evidence>
<gene>
    <name evidence="1" type="ORF">AAG570_013016</name>
</gene>
<evidence type="ECO:0000313" key="2">
    <source>
        <dbReference type="Proteomes" id="UP001558652"/>
    </source>
</evidence>
<dbReference type="AlphaFoldDB" id="A0ABD0YFJ5"/>
<sequence length="113" mass="12739">MNPRAPKLKSLPKIHKPDIPIRPIINHTTAPSYKLARFLTTILKSIAPINNPYSLKNTQDLINKINHITVSFNTQIVSFDIKDLYTSIQTPETITLLKHATDPNTAQDLIKIS</sequence>
<reference evidence="1 2" key="1">
    <citation type="submission" date="2024-07" db="EMBL/GenBank/DDBJ databases">
        <title>Chromosome-level genome assembly of the water stick insect Ranatra chinensis (Heteroptera: Nepidae).</title>
        <authorList>
            <person name="Liu X."/>
        </authorList>
    </citation>
    <scope>NUCLEOTIDE SEQUENCE [LARGE SCALE GENOMIC DNA]</scope>
    <source>
        <strain evidence="1">Cailab_2021Rc</strain>
        <tissue evidence="1">Muscle</tissue>
    </source>
</reference>
<name>A0ABD0YFJ5_9HEMI</name>
<organism evidence="1 2">
    <name type="scientific">Ranatra chinensis</name>
    <dbReference type="NCBI Taxonomy" id="642074"/>
    <lineage>
        <taxon>Eukaryota</taxon>
        <taxon>Metazoa</taxon>
        <taxon>Ecdysozoa</taxon>
        <taxon>Arthropoda</taxon>
        <taxon>Hexapoda</taxon>
        <taxon>Insecta</taxon>
        <taxon>Pterygota</taxon>
        <taxon>Neoptera</taxon>
        <taxon>Paraneoptera</taxon>
        <taxon>Hemiptera</taxon>
        <taxon>Heteroptera</taxon>
        <taxon>Panheteroptera</taxon>
        <taxon>Nepomorpha</taxon>
        <taxon>Nepidae</taxon>
        <taxon>Ranatrinae</taxon>
        <taxon>Ranatra</taxon>
    </lineage>
</organism>
<accession>A0ABD0YFJ5</accession>
<dbReference type="EMBL" id="JBFDAA010000008">
    <property type="protein sequence ID" value="KAL1130076.1"/>
    <property type="molecule type" value="Genomic_DNA"/>
</dbReference>
<proteinExistence type="predicted"/>
<protein>
    <recommendedName>
        <fullName evidence="3">Reverse transcriptase domain-containing protein</fullName>
    </recommendedName>
</protein>
<comment type="caution">
    <text evidence="1">The sequence shown here is derived from an EMBL/GenBank/DDBJ whole genome shotgun (WGS) entry which is preliminary data.</text>
</comment>
<dbReference type="PANTHER" id="PTHR21301">
    <property type="entry name" value="REVERSE TRANSCRIPTASE"/>
    <property type="match status" value="1"/>
</dbReference>
<dbReference type="Proteomes" id="UP001558652">
    <property type="component" value="Unassembled WGS sequence"/>
</dbReference>